<keyword evidence="1" id="KW-0732">Signal</keyword>
<evidence type="ECO:0000313" key="3">
    <source>
        <dbReference type="EMBL" id="MEL1264326.1"/>
    </source>
</evidence>
<dbReference type="SUPFAM" id="SSF51430">
    <property type="entry name" value="NAD(P)-linked oxidoreductase"/>
    <property type="match status" value="1"/>
</dbReference>
<feature type="signal peptide" evidence="1">
    <location>
        <begin position="1"/>
        <end position="21"/>
    </location>
</feature>
<evidence type="ECO:0000313" key="4">
    <source>
        <dbReference type="Proteomes" id="UP001459204"/>
    </source>
</evidence>
<dbReference type="PROSITE" id="PS51257">
    <property type="entry name" value="PROKAR_LIPOPROTEIN"/>
    <property type="match status" value="1"/>
</dbReference>
<dbReference type="InterPro" id="IPR020471">
    <property type="entry name" value="AKR"/>
</dbReference>
<proteinExistence type="predicted"/>
<dbReference type="InterPro" id="IPR006311">
    <property type="entry name" value="TAT_signal"/>
</dbReference>
<dbReference type="RefSeq" id="WP_341725516.1">
    <property type="nucleotide sequence ID" value="NZ_JBBWWT010000003.1"/>
</dbReference>
<feature type="chain" id="PRO_5047496632" evidence="1">
    <location>
        <begin position="22"/>
        <end position="324"/>
    </location>
</feature>
<dbReference type="Gene3D" id="3.20.20.100">
    <property type="entry name" value="NADP-dependent oxidoreductase domain"/>
    <property type="match status" value="1"/>
</dbReference>
<organism evidence="3 4">
    <name type="scientific">Pseudoxanthomonas putridarboris</name>
    <dbReference type="NCBI Taxonomy" id="752605"/>
    <lineage>
        <taxon>Bacteria</taxon>
        <taxon>Pseudomonadati</taxon>
        <taxon>Pseudomonadota</taxon>
        <taxon>Gammaproteobacteria</taxon>
        <taxon>Lysobacterales</taxon>
        <taxon>Lysobacteraceae</taxon>
        <taxon>Pseudoxanthomonas</taxon>
    </lineage>
</organism>
<dbReference type="PANTHER" id="PTHR43638">
    <property type="entry name" value="OXIDOREDUCTASE, ALDO/KETO REDUCTASE FAMILY PROTEIN"/>
    <property type="match status" value="1"/>
</dbReference>
<dbReference type="InterPro" id="IPR023210">
    <property type="entry name" value="NADP_OxRdtase_dom"/>
</dbReference>
<evidence type="ECO:0000259" key="2">
    <source>
        <dbReference type="Pfam" id="PF00248"/>
    </source>
</evidence>
<accession>A0ABU9IZB1</accession>
<name>A0ABU9IZB1_9GAMM</name>
<dbReference type="InterPro" id="IPR036812">
    <property type="entry name" value="NAD(P)_OxRdtase_dom_sf"/>
</dbReference>
<feature type="domain" description="NADP-dependent oxidoreductase" evidence="2">
    <location>
        <begin position="67"/>
        <end position="307"/>
    </location>
</feature>
<dbReference type="CDD" id="cd19095">
    <property type="entry name" value="AKR_PA4992-like"/>
    <property type="match status" value="1"/>
</dbReference>
<keyword evidence="4" id="KW-1185">Reference proteome</keyword>
<evidence type="ECO:0000256" key="1">
    <source>
        <dbReference type="SAM" id="SignalP"/>
    </source>
</evidence>
<gene>
    <name evidence="3" type="ORF">AAD027_08080</name>
</gene>
<dbReference type="PROSITE" id="PS51318">
    <property type="entry name" value="TAT"/>
    <property type="match status" value="1"/>
</dbReference>
<protein>
    <submittedName>
        <fullName evidence="3">Aldo/keto reductase</fullName>
    </submittedName>
</protein>
<sequence length="324" mass="34072">MYTRRKFLTTSAIAAAGIGLAACRDAAQANGATPSAASAAQAASAPVLSGPLNTRAIPATGERIPVIGMGTSGSFEVGQSAAELDPLREVLKRFFAAGATLIDTAPTYSVAEDVMGALLAEQDLTAKAWLATKLSGVSGREAGLAQFDDSLRRLKTDKVALLQVHNLRDLKTQLAVARELKEQGKVRYVGVTHYVESAQDELADVVQAEKPDFLQINYSVVSRGAEKRVLPLAQDLGVAVLINRAFEDGKLFAQVKDKPLPAAVAETGVSSWAQAFLKFALSHQAVTAVIPATGKPDRQSDNLQAGLGPDLTETQRQALIAALA</sequence>
<comment type="caution">
    <text evidence="3">The sequence shown here is derived from an EMBL/GenBank/DDBJ whole genome shotgun (WGS) entry which is preliminary data.</text>
</comment>
<dbReference type="Proteomes" id="UP001459204">
    <property type="component" value="Unassembled WGS sequence"/>
</dbReference>
<dbReference type="Pfam" id="PF00248">
    <property type="entry name" value="Aldo_ket_red"/>
    <property type="match status" value="1"/>
</dbReference>
<reference evidence="3 4" key="1">
    <citation type="submission" date="2024-04" db="EMBL/GenBank/DDBJ databases">
        <title>Draft genome sequence of Pseudoxanthomonas putridarboris WD12.</title>
        <authorList>
            <person name="Oh J."/>
        </authorList>
    </citation>
    <scope>NUCLEOTIDE SEQUENCE [LARGE SCALE GENOMIC DNA]</scope>
    <source>
        <strain evidence="3 4">WD12</strain>
    </source>
</reference>
<dbReference type="EMBL" id="JBBWWT010000003">
    <property type="protein sequence ID" value="MEL1264326.1"/>
    <property type="molecule type" value="Genomic_DNA"/>
</dbReference>
<dbReference type="PANTHER" id="PTHR43638:SF3">
    <property type="entry name" value="ALDEHYDE REDUCTASE"/>
    <property type="match status" value="1"/>
</dbReference>
<dbReference type="PRINTS" id="PR00069">
    <property type="entry name" value="ALDKETRDTASE"/>
</dbReference>